<dbReference type="SUPFAM" id="SSF54427">
    <property type="entry name" value="NTF2-like"/>
    <property type="match status" value="1"/>
</dbReference>
<evidence type="ECO:0000313" key="2">
    <source>
        <dbReference type="EMBL" id="GAQ77792.1"/>
    </source>
</evidence>
<dbReference type="AlphaFoldDB" id="A0A1Y1HJR3"/>
<dbReference type="Pfam" id="PF10184">
    <property type="entry name" value="DUF2358"/>
    <property type="match status" value="1"/>
</dbReference>
<dbReference type="Proteomes" id="UP000054558">
    <property type="component" value="Unassembled WGS sequence"/>
</dbReference>
<evidence type="ECO:0000313" key="3">
    <source>
        <dbReference type="Proteomes" id="UP000054558"/>
    </source>
</evidence>
<name>A0A1Y1HJR3_KLENI</name>
<dbReference type="InterPro" id="IPR032710">
    <property type="entry name" value="NTF2-like_dom_sf"/>
</dbReference>
<dbReference type="PANTHER" id="PTHR34123:SF1">
    <property type="entry name" value="OS04G0578200 PROTEIN"/>
    <property type="match status" value="1"/>
</dbReference>
<reference evidence="2 3" key="1">
    <citation type="journal article" date="2014" name="Nat. Commun.">
        <title>Klebsormidium flaccidum genome reveals primary factors for plant terrestrial adaptation.</title>
        <authorList>
            <person name="Hori K."/>
            <person name="Maruyama F."/>
            <person name="Fujisawa T."/>
            <person name="Togashi T."/>
            <person name="Yamamoto N."/>
            <person name="Seo M."/>
            <person name="Sato S."/>
            <person name="Yamada T."/>
            <person name="Mori H."/>
            <person name="Tajima N."/>
            <person name="Moriyama T."/>
            <person name="Ikeuchi M."/>
            <person name="Watanabe M."/>
            <person name="Wada H."/>
            <person name="Kobayashi K."/>
            <person name="Saito M."/>
            <person name="Masuda T."/>
            <person name="Sasaki-Sekimoto Y."/>
            <person name="Mashiguchi K."/>
            <person name="Awai K."/>
            <person name="Shimojima M."/>
            <person name="Masuda S."/>
            <person name="Iwai M."/>
            <person name="Nobusawa T."/>
            <person name="Narise T."/>
            <person name="Kondo S."/>
            <person name="Saito H."/>
            <person name="Sato R."/>
            <person name="Murakawa M."/>
            <person name="Ihara Y."/>
            <person name="Oshima-Yamada Y."/>
            <person name="Ohtaka K."/>
            <person name="Satoh M."/>
            <person name="Sonobe K."/>
            <person name="Ishii M."/>
            <person name="Ohtani R."/>
            <person name="Kanamori-Sato M."/>
            <person name="Honoki R."/>
            <person name="Miyazaki D."/>
            <person name="Mochizuki H."/>
            <person name="Umetsu J."/>
            <person name="Higashi K."/>
            <person name="Shibata D."/>
            <person name="Kamiya Y."/>
            <person name="Sato N."/>
            <person name="Nakamura Y."/>
            <person name="Tabata S."/>
            <person name="Ida S."/>
            <person name="Kurokawa K."/>
            <person name="Ohta H."/>
        </authorList>
    </citation>
    <scope>NUCLEOTIDE SEQUENCE [LARGE SCALE GENOMIC DNA]</scope>
    <source>
        <strain evidence="2 3">NIES-2285</strain>
    </source>
</reference>
<dbReference type="InterPro" id="IPR018790">
    <property type="entry name" value="DUF2358"/>
</dbReference>
<proteinExistence type="predicted"/>
<dbReference type="STRING" id="105231.A0A1Y1HJR3"/>
<accession>A0A1Y1HJR3</accession>
<protein>
    <submittedName>
        <fullName evidence="2">Uncharacterized protein</fullName>
    </submittedName>
</protein>
<organism evidence="2 3">
    <name type="scientific">Klebsormidium nitens</name>
    <name type="common">Green alga</name>
    <name type="synonym">Ulothrix nitens</name>
    <dbReference type="NCBI Taxonomy" id="105231"/>
    <lineage>
        <taxon>Eukaryota</taxon>
        <taxon>Viridiplantae</taxon>
        <taxon>Streptophyta</taxon>
        <taxon>Klebsormidiophyceae</taxon>
        <taxon>Klebsormidiales</taxon>
        <taxon>Klebsormidiaceae</taxon>
        <taxon>Klebsormidium</taxon>
    </lineage>
</organism>
<gene>
    <name evidence="2" type="ORF">KFL_000030690</name>
</gene>
<dbReference type="OrthoDB" id="44820at2759"/>
<evidence type="ECO:0000256" key="1">
    <source>
        <dbReference type="SAM" id="MobiDB-lite"/>
    </source>
</evidence>
<sequence>MLTQELRQAVYQSGGDPLPRWDVFNTIARRAPVCAACRRRDSFAVLATQKRHQNLASCSPLPKGPDPRFPSVRASTSNAEAITPASKPVLRRARLRPPKSTAVDRGATTGAPGSVEIRVSRGVEDGTGYDSDVEVGDAQLPAEQPWGGVHPAVQFVAEFLRVELPKFFAEEGLSTAVYAKDVHFRDPLISIRGVRLFELNVFFLRLLFAGGQFILHDIAAAGRDEVVARWTFALPARFLPWRPVVFFTGVSKFGVDLQQAKLTSHYDYWDNLGGKQNEPPSFAAIASIASQIQPLTAFNRPLDRPYLLLRRARDYDVRQYEIADNSECARTIAVRRGNADLIRALEDDRIRVERTECSVRMVRTSWPHKELREVYVPVAYVPVVEEIDKGANT</sequence>
<dbReference type="EMBL" id="DF236952">
    <property type="protein sequence ID" value="GAQ77792.1"/>
    <property type="molecule type" value="Genomic_DNA"/>
</dbReference>
<dbReference type="PANTHER" id="PTHR34123">
    <property type="entry name" value="OS04G0578200 PROTEIN"/>
    <property type="match status" value="1"/>
</dbReference>
<keyword evidence="3" id="KW-1185">Reference proteome</keyword>
<feature type="region of interest" description="Disordered" evidence="1">
    <location>
        <begin position="56"/>
        <end position="80"/>
    </location>
</feature>